<comment type="caution">
    <text evidence="2">The sequence shown here is derived from an EMBL/GenBank/DDBJ whole genome shotgun (WGS) entry which is preliminary data.</text>
</comment>
<evidence type="ECO:0000313" key="3">
    <source>
        <dbReference type="Proteomes" id="UP001607302"/>
    </source>
</evidence>
<feature type="compositionally biased region" description="Polar residues" evidence="1">
    <location>
        <begin position="23"/>
        <end position="38"/>
    </location>
</feature>
<feature type="region of interest" description="Disordered" evidence="1">
    <location>
        <begin position="21"/>
        <end position="44"/>
    </location>
</feature>
<protein>
    <submittedName>
        <fullName evidence="2">Uncharacterized protein</fullName>
    </submittedName>
</protein>
<dbReference type="AlphaFoldDB" id="A0ABD2A5U6"/>
<organism evidence="2 3">
    <name type="scientific">Vespula squamosa</name>
    <name type="common">Southern yellow jacket</name>
    <name type="synonym">Wasp</name>
    <dbReference type="NCBI Taxonomy" id="30214"/>
    <lineage>
        <taxon>Eukaryota</taxon>
        <taxon>Metazoa</taxon>
        <taxon>Ecdysozoa</taxon>
        <taxon>Arthropoda</taxon>
        <taxon>Hexapoda</taxon>
        <taxon>Insecta</taxon>
        <taxon>Pterygota</taxon>
        <taxon>Neoptera</taxon>
        <taxon>Endopterygota</taxon>
        <taxon>Hymenoptera</taxon>
        <taxon>Apocrita</taxon>
        <taxon>Aculeata</taxon>
        <taxon>Vespoidea</taxon>
        <taxon>Vespidae</taxon>
        <taxon>Vespinae</taxon>
        <taxon>Vespula</taxon>
    </lineage>
</organism>
<reference evidence="2 3" key="1">
    <citation type="journal article" date="2024" name="Ann. Entomol. Soc. Am.">
        <title>Genomic analyses of the southern and eastern yellowjacket wasps (Hymenoptera: Vespidae) reveal evolutionary signatures of social life.</title>
        <authorList>
            <person name="Catto M.A."/>
            <person name="Caine P.B."/>
            <person name="Orr S.E."/>
            <person name="Hunt B.G."/>
            <person name="Goodisman M.A.D."/>
        </authorList>
    </citation>
    <scope>NUCLEOTIDE SEQUENCE [LARGE SCALE GENOMIC DNA]</scope>
    <source>
        <strain evidence="2">233</strain>
        <tissue evidence="2">Head and thorax</tissue>
    </source>
</reference>
<gene>
    <name evidence="2" type="ORF">V1478_014848</name>
</gene>
<evidence type="ECO:0000313" key="2">
    <source>
        <dbReference type="EMBL" id="KAL2715150.1"/>
    </source>
</evidence>
<keyword evidence="3" id="KW-1185">Reference proteome</keyword>
<accession>A0ABD2A5U6</accession>
<evidence type="ECO:0000256" key="1">
    <source>
        <dbReference type="SAM" id="MobiDB-lite"/>
    </source>
</evidence>
<name>A0ABD2A5U6_VESSQ</name>
<dbReference type="EMBL" id="JAUDFV010000155">
    <property type="protein sequence ID" value="KAL2715150.1"/>
    <property type="molecule type" value="Genomic_DNA"/>
</dbReference>
<proteinExistence type="predicted"/>
<sequence>MLYAEVLPSWFYSLRSCAKRRGSTSVQKQHAPTTSRLSYHQRRR</sequence>
<dbReference type="Proteomes" id="UP001607302">
    <property type="component" value="Unassembled WGS sequence"/>
</dbReference>